<gene>
    <name evidence="1" type="ORF">BBG48_005510</name>
</gene>
<dbReference type="Proteomes" id="UP000093352">
    <property type="component" value="Unassembled WGS sequence"/>
</dbReference>
<dbReference type="STRING" id="1871336.BBG48_03140"/>
<reference evidence="1 2" key="1">
    <citation type="journal article" date="2016" name="Genome Announc.">
        <title>Draft Genome Sequence of Criibacterium bergeronii gen. nov., sp. nov., Strain CCRI-22567T, Isolated from a Vaginal Sample from a Woman with Bacterial Vaginosis.</title>
        <authorList>
            <person name="Maheux A.F."/>
            <person name="Berube E."/>
            <person name="Boudreau D.K."/>
            <person name="Raymond F."/>
            <person name="Corbeil J."/>
            <person name="Roy P.H."/>
            <person name="Boissinot M."/>
            <person name="Omar R.F."/>
        </authorList>
    </citation>
    <scope>NUCLEOTIDE SEQUENCE [LARGE SCALE GENOMIC DNA]</scope>
    <source>
        <strain evidence="1 2">CCRI-22567</strain>
    </source>
</reference>
<evidence type="ECO:0000313" key="1">
    <source>
        <dbReference type="EMBL" id="RDY21243.1"/>
    </source>
</evidence>
<proteinExistence type="predicted"/>
<dbReference type="AlphaFoldDB" id="A0A371IL84"/>
<comment type="caution">
    <text evidence="1">The sequence shown here is derived from an EMBL/GenBank/DDBJ whole genome shotgun (WGS) entry which is preliminary data.</text>
</comment>
<dbReference type="EMBL" id="MBEW02000009">
    <property type="protein sequence ID" value="RDY21243.1"/>
    <property type="molecule type" value="Genomic_DNA"/>
</dbReference>
<organism evidence="1 2">
    <name type="scientific">Criibacterium bergeronii</name>
    <dbReference type="NCBI Taxonomy" id="1871336"/>
    <lineage>
        <taxon>Bacteria</taxon>
        <taxon>Bacillati</taxon>
        <taxon>Bacillota</taxon>
        <taxon>Clostridia</taxon>
        <taxon>Peptostreptococcales</taxon>
        <taxon>Filifactoraceae</taxon>
        <taxon>Criibacterium</taxon>
    </lineage>
</organism>
<protein>
    <submittedName>
        <fullName evidence="1">Uncharacterized protein</fullName>
    </submittedName>
</protein>
<accession>A0A371IL84</accession>
<name>A0A371IL84_9FIRM</name>
<keyword evidence="2" id="KW-1185">Reference proteome</keyword>
<sequence length="250" mass="28072">MQITNVINNRGNVQVKNQNAKSTNNEKSFKDSFQHQGIAGVKDTIFTDFKVGERGFLIGKTPDGRWLELANDFDNDEVHFDSDGKCLGYPPSFIKNYLSNKGAKTEFAIQDDNGYSKMKNSIALVPGETVTLLDGTTLKWTNNGVQFSIPDWIDINQRSYATSFASSLASSMRQFTRVANRETYGIGRPLGITKEETSRIKKVLNAMGINTNEAFYVNGKKFEYDSKSGEFKFDYEDSADGKIKIKFKNV</sequence>
<dbReference type="RefSeq" id="WP_068912711.1">
    <property type="nucleotide sequence ID" value="NZ_MBEW02000009.1"/>
</dbReference>
<evidence type="ECO:0000313" key="2">
    <source>
        <dbReference type="Proteomes" id="UP000093352"/>
    </source>
</evidence>